<keyword evidence="4" id="KW-1185">Reference proteome</keyword>
<comment type="caution">
    <text evidence="3">The sequence shown here is derived from an EMBL/GenBank/DDBJ whole genome shotgun (WGS) entry which is preliminary data.</text>
</comment>
<protein>
    <recommendedName>
        <fullName evidence="5">SmpA / OmlA family protein</fullName>
    </recommendedName>
</protein>
<feature type="chain" id="PRO_5046701695" description="SmpA / OmlA family protein" evidence="2">
    <location>
        <begin position="27"/>
        <end position="134"/>
    </location>
</feature>
<dbReference type="RefSeq" id="WP_233394745.1">
    <property type="nucleotide sequence ID" value="NZ_JAJTWT010000014.1"/>
</dbReference>
<dbReference type="EMBL" id="JAJTWT010000014">
    <property type="protein sequence ID" value="MCE4540232.1"/>
    <property type="molecule type" value="Genomic_DNA"/>
</dbReference>
<proteinExistence type="predicted"/>
<sequence>MNARALLALLPLPALALLLMAGCATAPVPAPAPTPAPASPPAPAARPAASAADLARRAEFDAALNRWHGASLTELQAKLGKPTAVTRGNAGRTTYAFTRTTTDPASGLNRFSCTVRYVVDDKTRVVQSHQIEGC</sequence>
<evidence type="ECO:0000256" key="1">
    <source>
        <dbReference type="SAM" id="MobiDB-lite"/>
    </source>
</evidence>
<evidence type="ECO:0008006" key="5">
    <source>
        <dbReference type="Google" id="ProtNLM"/>
    </source>
</evidence>
<name>A0ABS8XKZ4_9BURK</name>
<reference evidence="3 4" key="1">
    <citation type="submission" date="2021-12" db="EMBL/GenBank/DDBJ databases">
        <title>Genome seq of p7.</title>
        <authorList>
            <person name="Seo T."/>
        </authorList>
    </citation>
    <scope>NUCLEOTIDE SEQUENCE [LARGE SCALE GENOMIC DNA]</scope>
    <source>
        <strain evidence="3 4">P7</strain>
    </source>
</reference>
<evidence type="ECO:0000313" key="3">
    <source>
        <dbReference type="EMBL" id="MCE4540232.1"/>
    </source>
</evidence>
<feature type="signal peptide" evidence="2">
    <location>
        <begin position="1"/>
        <end position="26"/>
    </location>
</feature>
<accession>A0ABS8XKZ4</accession>
<organism evidence="3 4">
    <name type="scientific">Pelomonas caseinilytica</name>
    <dbReference type="NCBI Taxonomy" id="2906763"/>
    <lineage>
        <taxon>Bacteria</taxon>
        <taxon>Pseudomonadati</taxon>
        <taxon>Pseudomonadota</taxon>
        <taxon>Betaproteobacteria</taxon>
        <taxon>Burkholderiales</taxon>
        <taxon>Sphaerotilaceae</taxon>
        <taxon>Roseateles</taxon>
    </lineage>
</organism>
<evidence type="ECO:0000313" key="4">
    <source>
        <dbReference type="Proteomes" id="UP001201463"/>
    </source>
</evidence>
<evidence type="ECO:0000256" key="2">
    <source>
        <dbReference type="SAM" id="SignalP"/>
    </source>
</evidence>
<feature type="compositionally biased region" description="Pro residues" evidence="1">
    <location>
        <begin position="31"/>
        <end position="44"/>
    </location>
</feature>
<feature type="region of interest" description="Disordered" evidence="1">
    <location>
        <begin position="31"/>
        <end position="50"/>
    </location>
</feature>
<dbReference type="Proteomes" id="UP001201463">
    <property type="component" value="Unassembled WGS sequence"/>
</dbReference>
<keyword evidence="2" id="KW-0732">Signal</keyword>
<gene>
    <name evidence="3" type="ORF">LXT12_23555</name>
</gene>
<dbReference type="PROSITE" id="PS51257">
    <property type="entry name" value="PROKAR_LIPOPROTEIN"/>
    <property type="match status" value="1"/>
</dbReference>